<dbReference type="Pfam" id="PF13439">
    <property type="entry name" value="Glyco_transf_4"/>
    <property type="match status" value="1"/>
</dbReference>
<evidence type="ECO:0000259" key="2">
    <source>
        <dbReference type="Pfam" id="PF13439"/>
    </source>
</evidence>
<feature type="domain" description="Glycosyltransferase subfamily 4-like N-terminal" evidence="2">
    <location>
        <begin position="15"/>
        <end position="223"/>
    </location>
</feature>
<evidence type="ECO:0000313" key="4">
    <source>
        <dbReference type="Proteomes" id="UP000622890"/>
    </source>
</evidence>
<evidence type="ECO:0000259" key="1">
    <source>
        <dbReference type="Pfam" id="PF00534"/>
    </source>
</evidence>
<sequence length="409" mass="45306">MATLLSINNYFYRRGGAEALFLEQNRMLAQSGWEVVPFAMQHENNLDSPYQPYFVQEIEYGKPAPLLRKIGNAQKILYSFEARRRVAQLIALTRPDIAHAHNVYHHLSPSIFSLIRDQGIPTLMTLHDLKIACPAYKMLNDGGVCERCRDGALWQVAAQRCIKGSRMLSLLVMAESALHRLLGCYSKSVDRFIVPSRFYIDKLVQWGWQRERFSHLPNFIDTDALRPSGVAPGDAFVYVGRLGPEKGIGTFIRAAAQAGVPAWIVGVGPEETSLRRLVQETGADATFHGYRSGTELAALIGAARALVLPSEWYENAPISVMEAYALARPVIGADIGGIPELIHEGETGALFPSGDVEALAAQLRRFSTLRDAEIVDMGRSARALAERDFSAERYRLGLLDIYRSMGVAA</sequence>
<dbReference type="Proteomes" id="UP000622890">
    <property type="component" value="Unassembled WGS sequence"/>
</dbReference>
<dbReference type="GO" id="GO:0016757">
    <property type="term" value="F:glycosyltransferase activity"/>
    <property type="evidence" value="ECO:0007669"/>
    <property type="project" value="InterPro"/>
</dbReference>
<dbReference type="InterPro" id="IPR028098">
    <property type="entry name" value="Glyco_trans_4-like_N"/>
</dbReference>
<feature type="domain" description="Glycosyl transferase family 1" evidence="1">
    <location>
        <begin position="236"/>
        <end position="370"/>
    </location>
</feature>
<dbReference type="AlphaFoldDB" id="A0A934T0D2"/>
<organism evidence="3 4">
    <name type="scientific">Noviherbaspirillum pedocola</name>
    <dbReference type="NCBI Taxonomy" id="2801341"/>
    <lineage>
        <taxon>Bacteria</taxon>
        <taxon>Pseudomonadati</taxon>
        <taxon>Pseudomonadota</taxon>
        <taxon>Betaproteobacteria</taxon>
        <taxon>Burkholderiales</taxon>
        <taxon>Oxalobacteraceae</taxon>
        <taxon>Noviherbaspirillum</taxon>
    </lineage>
</organism>
<keyword evidence="4" id="KW-1185">Reference proteome</keyword>
<accession>A0A934T0D2</accession>
<reference evidence="3" key="1">
    <citation type="submission" date="2021-01" db="EMBL/GenBank/DDBJ databases">
        <title>Genome sequence of strain Noviherbaspirillum sp. DKR-6.</title>
        <authorList>
            <person name="Chaudhary D.K."/>
        </authorList>
    </citation>
    <scope>NUCLEOTIDE SEQUENCE</scope>
    <source>
        <strain evidence="3">DKR-6</strain>
    </source>
</reference>
<dbReference type="Pfam" id="PF00534">
    <property type="entry name" value="Glycos_transf_1"/>
    <property type="match status" value="1"/>
</dbReference>
<dbReference type="PANTHER" id="PTHR45947">
    <property type="entry name" value="SULFOQUINOVOSYL TRANSFERASE SQD2"/>
    <property type="match status" value="1"/>
</dbReference>
<name>A0A934T0D2_9BURK</name>
<dbReference type="Gene3D" id="3.40.50.2000">
    <property type="entry name" value="Glycogen Phosphorylase B"/>
    <property type="match status" value="2"/>
</dbReference>
<dbReference type="InterPro" id="IPR001296">
    <property type="entry name" value="Glyco_trans_1"/>
</dbReference>
<dbReference type="SUPFAM" id="SSF53756">
    <property type="entry name" value="UDP-Glycosyltransferase/glycogen phosphorylase"/>
    <property type="match status" value="1"/>
</dbReference>
<dbReference type="PANTHER" id="PTHR45947:SF13">
    <property type="entry name" value="TRANSFERASE"/>
    <property type="match status" value="1"/>
</dbReference>
<dbReference type="EMBL" id="JAEPBG010000035">
    <property type="protein sequence ID" value="MBK4739039.1"/>
    <property type="molecule type" value="Genomic_DNA"/>
</dbReference>
<evidence type="ECO:0000313" key="3">
    <source>
        <dbReference type="EMBL" id="MBK4739039.1"/>
    </source>
</evidence>
<gene>
    <name evidence="3" type="ORF">JJB74_30925</name>
</gene>
<dbReference type="RefSeq" id="WP_200598409.1">
    <property type="nucleotide sequence ID" value="NZ_JAEPBG010000035.1"/>
</dbReference>
<proteinExistence type="predicted"/>
<protein>
    <submittedName>
        <fullName evidence="3">Glycosyltransferase</fullName>
    </submittedName>
</protein>
<dbReference type="InterPro" id="IPR050194">
    <property type="entry name" value="Glycosyltransferase_grp1"/>
</dbReference>
<comment type="caution">
    <text evidence="3">The sequence shown here is derived from an EMBL/GenBank/DDBJ whole genome shotgun (WGS) entry which is preliminary data.</text>
</comment>